<keyword evidence="1" id="KW-0732">Signal</keyword>
<name>A0AAE3H764_9BACT</name>
<feature type="chain" id="PRO_5042070209" description="T9SS type A sorting domain-containing protein" evidence="1">
    <location>
        <begin position="23"/>
        <end position="127"/>
    </location>
</feature>
<dbReference type="EMBL" id="RJUF01000195">
    <property type="protein sequence ID" value="MCP9766142.1"/>
    <property type="molecule type" value="Genomic_DNA"/>
</dbReference>
<keyword evidence="3" id="KW-1185">Reference proteome</keyword>
<evidence type="ECO:0000313" key="2">
    <source>
        <dbReference type="EMBL" id="MCP9766142.1"/>
    </source>
</evidence>
<protein>
    <recommendedName>
        <fullName evidence="4">T9SS type A sorting domain-containing protein</fullName>
    </recommendedName>
</protein>
<sequence length="127" mass="14077">MKKLILSVAVLMGVSAANNTFANDNFNGIKIVEINAEATELQVKAFKGLKFQLTLDNLDKKTYIAIKDANGNVFHSEYVSKTETFSKLYDLSALVDGEYFFEVVTGKEKLVKNFQIATNVTRTATAQ</sequence>
<dbReference type="Proteomes" id="UP001204144">
    <property type="component" value="Unassembled WGS sequence"/>
</dbReference>
<evidence type="ECO:0000313" key="3">
    <source>
        <dbReference type="Proteomes" id="UP001204144"/>
    </source>
</evidence>
<dbReference type="AlphaFoldDB" id="A0AAE3H764"/>
<proteinExistence type="predicted"/>
<comment type="caution">
    <text evidence="2">The sequence shown here is derived from an EMBL/GenBank/DDBJ whole genome shotgun (WGS) entry which is preliminary data.</text>
</comment>
<accession>A0AAE3H764</accession>
<organism evidence="2 3">
    <name type="scientific">Lacihabitans soyangensis</name>
    <dbReference type="NCBI Taxonomy" id="869394"/>
    <lineage>
        <taxon>Bacteria</taxon>
        <taxon>Pseudomonadati</taxon>
        <taxon>Bacteroidota</taxon>
        <taxon>Cytophagia</taxon>
        <taxon>Cytophagales</taxon>
        <taxon>Leadbetterellaceae</taxon>
        <taxon>Lacihabitans</taxon>
    </lineage>
</organism>
<evidence type="ECO:0000256" key="1">
    <source>
        <dbReference type="SAM" id="SignalP"/>
    </source>
</evidence>
<evidence type="ECO:0008006" key="4">
    <source>
        <dbReference type="Google" id="ProtNLM"/>
    </source>
</evidence>
<feature type="signal peptide" evidence="1">
    <location>
        <begin position="1"/>
        <end position="22"/>
    </location>
</feature>
<gene>
    <name evidence="2" type="ORF">EGI31_24660</name>
</gene>
<dbReference type="RefSeq" id="WP_255039846.1">
    <property type="nucleotide sequence ID" value="NZ_RJUF01000195.1"/>
</dbReference>
<reference evidence="2 3" key="1">
    <citation type="submission" date="2018-11" db="EMBL/GenBank/DDBJ databases">
        <title>Novel bacteria species description.</title>
        <authorList>
            <person name="Han J.-H."/>
        </authorList>
    </citation>
    <scope>NUCLEOTIDE SEQUENCE [LARGE SCALE GENOMIC DNA]</scope>
    <source>
        <strain evidence="2 3">KCTC23259</strain>
    </source>
</reference>